<sequence length="263" mass="29857">MGSLIVYLFLSIVALTQGKRVLINEIVDGKLALNNLRAVQEGKTTLNLGAWNLDLVSFEGAVAIGMDSLRRLGFCTMETFNDNSIKYRYFIRHDIHAVYFTKLNSPVPFGEGSGYYRAFTNLISFEYTVNYARKCQVNVDTLTIKTGLELELCVQTTCRNSTADMDLNSFVASYLDPGLNKMLAANTQKVEDSLNKVYCQTNARFDSNDQIEKGQRSPNIHSFLISFILYSTFRLQEPFSRSCKTNFNLVFTIQIHPYQTHII</sequence>
<proteinExistence type="predicted"/>
<evidence type="ECO:0000313" key="2">
    <source>
        <dbReference type="EMBL" id="CAH1391243.1"/>
    </source>
</evidence>
<evidence type="ECO:0000256" key="1">
    <source>
        <dbReference type="SAM" id="SignalP"/>
    </source>
</evidence>
<name>A0A9P0GYU7_NEZVI</name>
<keyword evidence="3" id="KW-1185">Reference proteome</keyword>
<dbReference type="OrthoDB" id="6611293at2759"/>
<dbReference type="AlphaFoldDB" id="A0A9P0GYU7"/>
<evidence type="ECO:0000313" key="3">
    <source>
        <dbReference type="Proteomes" id="UP001152798"/>
    </source>
</evidence>
<keyword evidence="1" id="KW-0732">Signal</keyword>
<protein>
    <submittedName>
        <fullName evidence="2">Uncharacterized protein</fullName>
    </submittedName>
</protein>
<feature type="signal peptide" evidence="1">
    <location>
        <begin position="1"/>
        <end position="18"/>
    </location>
</feature>
<accession>A0A9P0GYU7</accession>
<gene>
    <name evidence="2" type="ORF">NEZAVI_LOCUS2292</name>
</gene>
<dbReference type="Proteomes" id="UP001152798">
    <property type="component" value="Chromosome 1"/>
</dbReference>
<organism evidence="2 3">
    <name type="scientific">Nezara viridula</name>
    <name type="common">Southern green stink bug</name>
    <name type="synonym">Cimex viridulus</name>
    <dbReference type="NCBI Taxonomy" id="85310"/>
    <lineage>
        <taxon>Eukaryota</taxon>
        <taxon>Metazoa</taxon>
        <taxon>Ecdysozoa</taxon>
        <taxon>Arthropoda</taxon>
        <taxon>Hexapoda</taxon>
        <taxon>Insecta</taxon>
        <taxon>Pterygota</taxon>
        <taxon>Neoptera</taxon>
        <taxon>Paraneoptera</taxon>
        <taxon>Hemiptera</taxon>
        <taxon>Heteroptera</taxon>
        <taxon>Panheteroptera</taxon>
        <taxon>Pentatomomorpha</taxon>
        <taxon>Pentatomoidea</taxon>
        <taxon>Pentatomidae</taxon>
        <taxon>Pentatominae</taxon>
        <taxon>Nezara</taxon>
    </lineage>
</organism>
<dbReference type="EMBL" id="OV725077">
    <property type="protein sequence ID" value="CAH1391243.1"/>
    <property type="molecule type" value="Genomic_DNA"/>
</dbReference>
<reference evidence="2" key="1">
    <citation type="submission" date="2022-01" db="EMBL/GenBank/DDBJ databases">
        <authorList>
            <person name="King R."/>
        </authorList>
    </citation>
    <scope>NUCLEOTIDE SEQUENCE</scope>
</reference>
<feature type="chain" id="PRO_5040328173" evidence="1">
    <location>
        <begin position="19"/>
        <end position="263"/>
    </location>
</feature>